<evidence type="ECO:0000259" key="1">
    <source>
        <dbReference type="Pfam" id="PF23635"/>
    </source>
</evidence>
<dbReference type="EMBL" id="GBRH01171489">
    <property type="protein sequence ID" value="JAE26407.1"/>
    <property type="molecule type" value="Transcribed_RNA"/>
</dbReference>
<accession>A0A0A9GPJ6</accession>
<reference evidence="2" key="2">
    <citation type="journal article" date="2015" name="Data Brief">
        <title>Shoot transcriptome of the giant reed, Arundo donax.</title>
        <authorList>
            <person name="Barrero R.A."/>
            <person name="Guerrero F.D."/>
            <person name="Moolhuijzen P."/>
            <person name="Goolsby J.A."/>
            <person name="Tidwell J."/>
            <person name="Bellgard S.E."/>
            <person name="Bellgard M.I."/>
        </authorList>
    </citation>
    <scope>NUCLEOTIDE SEQUENCE</scope>
    <source>
        <tissue evidence="2">Shoot tissue taken approximately 20 cm above the soil surface</tissue>
    </source>
</reference>
<sequence length="251" mass="27617">MGHHLPCLGSHLRRPAEAAQYQTGPHVLVLSRRGALRRRRQLQPPRLPRRPIPGGLLEARPYSWPWGHAGVGVLIGGWYLERAGLCDMDCTSLVKKEQRGALVGDEIYFLLEPSISILKYDLGNHSLSVIDSPGLYGRGVVLVPTADGSLGFIGSNGSSLYLWSRKVNPNGAAGWVQCGVIELEKLIPYEIPCHKADVIGFAEGVDLIFVKVGADAFTIEPKARQVTKVSKPGDHKCKIVPFMSFYTQVRW</sequence>
<proteinExistence type="predicted"/>
<organism evidence="2">
    <name type="scientific">Arundo donax</name>
    <name type="common">Giant reed</name>
    <name type="synonym">Donax arundinaceus</name>
    <dbReference type="NCBI Taxonomy" id="35708"/>
    <lineage>
        <taxon>Eukaryota</taxon>
        <taxon>Viridiplantae</taxon>
        <taxon>Streptophyta</taxon>
        <taxon>Embryophyta</taxon>
        <taxon>Tracheophyta</taxon>
        <taxon>Spermatophyta</taxon>
        <taxon>Magnoliopsida</taxon>
        <taxon>Liliopsida</taxon>
        <taxon>Poales</taxon>
        <taxon>Poaceae</taxon>
        <taxon>PACMAD clade</taxon>
        <taxon>Arundinoideae</taxon>
        <taxon>Arundineae</taxon>
        <taxon>Arundo</taxon>
    </lineage>
</organism>
<dbReference type="PANTHER" id="PTHR33186:SF28">
    <property type="entry name" value="F-BOX DOMAIN-CONTAINING PROTEIN"/>
    <property type="match status" value="1"/>
</dbReference>
<dbReference type="AlphaFoldDB" id="A0A0A9GPJ6"/>
<dbReference type="Pfam" id="PF23635">
    <property type="entry name" value="Beta-prop_AT5G49610-like"/>
    <property type="match status" value="1"/>
</dbReference>
<reference evidence="2" key="1">
    <citation type="submission" date="2014-09" db="EMBL/GenBank/DDBJ databases">
        <authorList>
            <person name="Magalhaes I.L.F."/>
            <person name="Oliveira U."/>
            <person name="Santos F.R."/>
            <person name="Vidigal T.H.D.A."/>
            <person name="Brescovit A.D."/>
            <person name="Santos A.J."/>
        </authorList>
    </citation>
    <scope>NUCLEOTIDE SEQUENCE</scope>
    <source>
        <tissue evidence="2">Shoot tissue taken approximately 20 cm above the soil surface</tissue>
    </source>
</reference>
<protein>
    <recommendedName>
        <fullName evidence="1">F-box protein AT5G49610-like beta-propeller domain-containing protein</fullName>
    </recommendedName>
</protein>
<dbReference type="PANTHER" id="PTHR33186">
    <property type="entry name" value="OS10G0136150 PROTEIN-RELATED"/>
    <property type="match status" value="1"/>
</dbReference>
<name>A0A0A9GPJ6_ARUDO</name>
<dbReference type="InterPro" id="IPR056594">
    <property type="entry name" value="AT5G49610-like_b-prop"/>
</dbReference>
<feature type="domain" description="F-box protein AT5G49610-like beta-propeller" evidence="1">
    <location>
        <begin position="92"/>
        <end position="246"/>
    </location>
</feature>
<evidence type="ECO:0000313" key="2">
    <source>
        <dbReference type="EMBL" id="JAE26407.1"/>
    </source>
</evidence>